<dbReference type="Pfam" id="PF01909">
    <property type="entry name" value="NTP_transf_2"/>
    <property type="match status" value="1"/>
</dbReference>
<dbReference type="CDD" id="cd05403">
    <property type="entry name" value="NT_KNTase_like"/>
    <property type="match status" value="1"/>
</dbReference>
<reference evidence="2 3" key="1">
    <citation type="submission" date="2016-10" db="EMBL/GenBank/DDBJ databases">
        <authorList>
            <person name="de Groot N.N."/>
        </authorList>
    </citation>
    <scope>NUCLEOTIDE SEQUENCE [LARGE SCALE GENOMIC DNA]</scope>
    <source>
        <strain evidence="2 3">B25</strain>
    </source>
</reference>
<name>A0A1H9DFT1_9SPIR</name>
<dbReference type="Gene3D" id="3.30.460.10">
    <property type="entry name" value="Beta Polymerase, domain 2"/>
    <property type="match status" value="1"/>
</dbReference>
<dbReference type="RefSeq" id="WP_074641832.1">
    <property type="nucleotide sequence ID" value="NZ_FOFU01000002.1"/>
</dbReference>
<dbReference type="EMBL" id="FOFU01000002">
    <property type="protein sequence ID" value="SEQ12259.1"/>
    <property type="molecule type" value="Genomic_DNA"/>
</dbReference>
<dbReference type="SUPFAM" id="SSF81301">
    <property type="entry name" value="Nucleotidyltransferase"/>
    <property type="match status" value="1"/>
</dbReference>
<feature type="domain" description="Polymerase nucleotidyl transferase" evidence="1">
    <location>
        <begin position="25"/>
        <end position="69"/>
    </location>
</feature>
<accession>A0A1H9DFT1</accession>
<proteinExistence type="predicted"/>
<dbReference type="AlphaFoldDB" id="A0A1H9DFT1"/>
<dbReference type="InterPro" id="IPR043519">
    <property type="entry name" value="NT_sf"/>
</dbReference>
<dbReference type="Proteomes" id="UP000182360">
    <property type="component" value="Unassembled WGS sequence"/>
</dbReference>
<evidence type="ECO:0000313" key="2">
    <source>
        <dbReference type="EMBL" id="SEQ12259.1"/>
    </source>
</evidence>
<dbReference type="InterPro" id="IPR002934">
    <property type="entry name" value="Polymerase_NTP_transf_dom"/>
</dbReference>
<evidence type="ECO:0000313" key="3">
    <source>
        <dbReference type="Proteomes" id="UP000182360"/>
    </source>
</evidence>
<sequence length="220" mass="25859">MFNLETYIQNLISECKTTFNTRLLYMGLQGSYLRGEAHENSDIDIMVIIDNFTVTDMQTYREILKKIGWYEKSCGFICGKNEIQNWNPLEVCQLKFTTKDLLGALTDYLPPATREDETNYVKISLGNLYHELCHRFIHADREKNIAKFRGTCKGFFFLIQNLHYLETGDFILSKKELKEKVSATDRRILEFSDLPDNYNFDEAFSELFDWCQNAFSRLEV</sequence>
<dbReference type="OrthoDB" id="358345at2"/>
<evidence type="ECO:0000259" key="1">
    <source>
        <dbReference type="Pfam" id="PF01909"/>
    </source>
</evidence>
<keyword evidence="3" id="KW-1185">Reference proteome</keyword>
<protein>
    <submittedName>
        <fullName evidence="2">Nucleotidyltransferase domain-containing protein</fullName>
    </submittedName>
</protein>
<gene>
    <name evidence="2" type="ORF">SAMN04487977_102558</name>
</gene>
<organism evidence="2 3">
    <name type="scientific">Treponema bryantii</name>
    <dbReference type="NCBI Taxonomy" id="163"/>
    <lineage>
        <taxon>Bacteria</taxon>
        <taxon>Pseudomonadati</taxon>
        <taxon>Spirochaetota</taxon>
        <taxon>Spirochaetia</taxon>
        <taxon>Spirochaetales</taxon>
        <taxon>Treponemataceae</taxon>
        <taxon>Treponema</taxon>
    </lineage>
</organism>
<keyword evidence="2" id="KW-0808">Transferase</keyword>
<dbReference type="GO" id="GO:0016779">
    <property type="term" value="F:nucleotidyltransferase activity"/>
    <property type="evidence" value="ECO:0007669"/>
    <property type="project" value="InterPro"/>
</dbReference>